<dbReference type="Proteomes" id="UP000095746">
    <property type="component" value="Unassembled WGS sequence"/>
</dbReference>
<accession>A0A174F5J8</accession>
<organism evidence="2 3">
    <name type="scientific">Flavonifractor plautii</name>
    <name type="common">Fusobacterium plautii</name>
    <dbReference type="NCBI Taxonomy" id="292800"/>
    <lineage>
        <taxon>Bacteria</taxon>
        <taxon>Bacillati</taxon>
        <taxon>Bacillota</taxon>
        <taxon>Clostridia</taxon>
        <taxon>Eubacteriales</taxon>
        <taxon>Oscillospiraceae</taxon>
        <taxon>Flavonifractor</taxon>
    </lineage>
</organism>
<feature type="compositionally biased region" description="Gly residues" evidence="1">
    <location>
        <begin position="489"/>
        <end position="499"/>
    </location>
</feature>
<proteinExistence type="predicted"/>
<feature type="compositionally biased region" description="Gly residues" evidence="1">
    <location>
        <begin position="166"/>
        <end position="176"/>
    </location>
</feature>
<dbReference type="EMBL" id="CYZT01000092">
    <property type="protein sequence ID" value="CUO44096.1"/>
    <property type="molecule type" value="Genomic_DNA"/>
</dbReference>
<evidence type="ECO:0000256" key="1">
    <source>
        <dbReference type="SAM" id="MobiDB-lite"/>
    </source>
</evidence>
<feature type="region of interest" description="Disordered" evidence="1">
    <location>
        <begin position="97"/>
        <end position="131"/>
    </location>
</feature>
<feature type="compositionally biased region" description="Basic and acidic residues" evidence="1">
    <location>
        <begin position="182"/>
        <end position="212"/>
    </location>
</feature>
<reference evidence="2 3" key="1">
    <citation type="submission" date="2015-09" db="EMBL/GenBank/DDBJ databases">
        <authorList>
            <consortium name="Pathogen Informatics"/>
        </authorList>
    </citation>
    <scope>NUCLEOTIDE SEQUENCE [LARGE SCALE GENOMIC DNA]</scope>
    <source>
        <strain evidence="2 3">2789STDY5608854</strain>
    </source>
</reference>
<name>A0A174F5J8_FLAPL</name>
<protein>
    <submittedName>
        <fullName evidence="2">Uncharacterized protein</fullName>
    </submittedName>
</protein>
<feature type="compositionally biased region" description="Basic and acidic residues" evidence="1">
    <location>
        <begin position="43"/>
        <end position="57"/>
    </location>
</feature>
<feature type="region of interest" description="Disordered" evidence="1">
    <location>
        <begin position="144"/>
        <end position="212"/>
    </location>
</feature>
<evidence type="ECO:0000313" key="3">
    <source>
        <dbReference type="Proteomes" id="UP000095746"/>
    </source>
</evidence>
<feature type="compositionally biased region" description="Pro residues" evidence="1">
    <location>
        <begin position="63"/>
        <end position="72"/>
    </location>
</feature>
<feature type="compositionally biased region" description="Basic and acidic residues" evidence="1">
    <location>
        <begin position="98"/>
        <end position="114"/>
    </location>
</feature>
<sequence>MGVGDAAVVGEHILLVFPHGTDEAREAAVSLRPGVGEIGQGIDGRRDQGEHQHREGENLEGPLQPPGLPRPRLPVRRPVPQLLVQADEVEYHQPGAAVDHRPLGGRADAPEQPRQEQGQGAFAEGGARREGEVAVHEIIHQKDEEEGVGVDGGQPGLGQVHEVGGQQHGAAGGDGGAAEQVLEEHIQQGEHPHAEQGAHEPPAEGGHAEQADADAHDQLAQGRVGDLIGFNAPDVLPGGAGVVDLVKVGRVVIGGLFGHRLLLVEEGAGRGGQIHPVPLQIEQGHLSQLQQALIGLAGDAQVSDILGVFEGEFIPLEELIVVLGHGVALAVALRVGPVVNGLLTARFIGLRPAPEGEPLGAVGGDLHLVFAGAQVGVVPQPGHLDALRQGEGGRFPVPEVPGALGRLEGAQVGEGGDGVNTGDEQDGNGIPARQGMAPPGKGEAALRLRRGGELLGQGRALGAPVPAEEAQQRQQGEDGKEYDNITNGAHGGGHLQRQK</sequence>
<feature type="region of interest" description="Disordered" evidence="1">
    <location>
        <begin position="412"/>
        <end position="499"/>
    </location>
</feature>
<gene>
    <name evidence="2" type="ORF">ERS852411_01546</name>
</gene>
<feature type="region of interest" description="Disordered" evidence="1">
    <location>
        <begin position="32"/>
        <end position="75"/>
    </location>
</feature>
<feature type="compositionally biased region" description="Low complexity" evidence="1">
    <location>
        <begin position="115"/>
        <end position="125"/>
    </location>
</feature>
<evidence type="ECO:0000313" key="2">
    <source>
        <dbReference type="EMBL" id="CUO44096.1"/>
    </source>
</evidence>
<dbReference type="AlphaFoldDB" id="A0A174F5J8"/>